<sequence>MEDKMAIGIVIVNWNAGEQLKNCLCSIIQYHSDVVDKVIIIDNNSSDNSIENILMLETEAFDIIIIRENENLGFGKACNIASQKVTSKYILFLNPDAQIYSGTLKQVVGCMEAYDDIGICGIKLIDSFGNIQRHCTVQPKLKHYFNHATGLSTISSRLFPYIFLKNFNYDSDGDVPHTIGAFYCIRNNLFKELNGFDELFFVYLEDLDLSRRVMQKGYRIRYLASASAYHRGGGTSEKVKALRLFYSLRSRILFGFKHFSLLQAYILVFLTLCVEFITRSLRCLIHFSLSDFHNTCEAYKILIKELPKILKKGLEIND</sequence>
<protein>
    <submittedName>
        <fullName evidence="7">Glycosyltransferase</fullName>
    </submittedName>
</protein>
<comment type="similarity">
    <text evidence="1">Belongs to the glycosyltransferase 2 family.</text>
</comment>
<gene>
    <name evidence="7" type="ORF">FPS11_27925</name>
</gene>
<dbReference type="GO" id="GO:0016757">
    <property type="term" value="F:glycosyltransferase activity"/>
    <property type="evidence" value="ECO:0007669"/>
    <property type="project" value="UniProtKB-KW"/>
</dbReference>
<dbReference type="SUPFAM" id="SSF53448">
    <property type="entry name" value="Nucleotide-diphospho-sugar transferases"/>
    <property type="match status" value="1"/>
</dbReference>
<evidence type="ECO:0000256" key="1">
    <source>
        <dbReference type="ARBA" id="ARBA00006739"/>
    </source>
</evidence>
<reference evidence="7 8" key="1">
    <citation type="submission" date="2019-07" db="EMBL/GenBank/DDBJ databases">
        <authorList>
            <consortium name="GenomeTrakr network: Whole genome sequencing for foodborne pathogen traceback"/>
        </authorList>
    </citation>
    <scope>NUCLEOTIDE SEQUENCE [LARGE SCALE GENOMIC DNA]</scope>
    <source>
        <strain evidence="7 8">PSU-1859</strain>
    </source>
</reference>
<dbReference type="PANTHER" id="PTHR43179">
    <property type="entry name" value="RHAMNOSYLTRANSFERASE WBBL"/>
    <property type="match status" value="1"/>
</dbReference>
<evidence type="ECO:0000313" key="7">
    <source>
        <dbReference type="EMBL" id="EFB3618658.1"/>
    </source>
</evidence>
<keyword evidence="4" id="KW-0472">Membrane</keyword>
<feature type="transmembrane region" description="Helical" evidence="4">
    <location>
        <begin position="259"/>
        <end position="278"/>
    </location>
</feature>
<keyword evidence="2" id="KW-0328">Glycosyltransferase</keyword>
<evidence type="ECO:0000256" key="3">
    <source>
        <dbReference type="ARBA" id="ARBA00022679"/>
    </source>
</evidence>
<dbReference type="Proteomes" id="UP000543252">
    <property type="component" value="Unassembled WGS sequence"/>
</dbReference>
<feature type="domain" description="Glycosyltransferase 2-like" evidence="6">
    <location>
        <begin position="174"/>
        <end position="288"/>
    </location>
</feature>
<name>A0A8S7EPS0_ECOLX</name>
<evidence type="ECO:0000259" key="5">
    <source>
        <dbReference type="Pfam" id="PF00535"/>
    </source>
</evidence>
<evidence type="ECO:0000256" key="2">
    <source>
        <dbReference type="ARBA" id="ARBA00022676"/>
    </source>
</evidence>
<keyword evidence="4" id="KW-1133">Transmembrane helix</keyword>
<dbReference type="InterPro" id="IPR029044">
    <property type="entry name" value="Nucleotide-diphossugar_trans"/>
</dbReference>
<dbReference type="PANTHER" id="PTHR43179:SF12">
    <property type="entry name" value="GALACTOFURANOSYLTRANSFERASE GLFT2"/>
    <property type="match status" value="1"/>
</dbReference>
<comment type="caution">
    <text evidence="7">The sequence shown here is derived from an EMBL/GenBank/DDBJ whole genome shotgun (WGS) entry which is preliminary data.</text>
</comment>
<dbReference type="CDD" id="cd04186">
    <property type="entry name" value="GT_2_like_c"/>
    <property type="match status" value="1"/>
</dbReference>
<dbReference type="AlphaFoldDB" id="A0A8S7EPS0"/>
<keyword evidence="4" id="KW-0812">Transmembrane</keyword>
<evidence type="ECO:0000256" key="4">
    <source>
        <dbReference type="SAM" id="Phobius"/>
    </source>
</evidence>
<dbReference type="InterPro" id="IPR001173">
    <property type="entry name" value="Glyco_trans_2-like"/>
</dbReference>
<proteinExistence type="inferred from homology"/>
<organism evidence="7 8">
    <name type="scientific">Escherichia coli</name>
    <dbReference type="NCBI Taxonomy" id="562"/>
    <lineage>
        <taxon>Bacteria</taxon>
        <taxon>Pseudomonadati</taxon>
        <taxon>Pseudomonadota</taxon>
        <taxon>Gammaproteobacteria</taxon>
        <taxon>Enterobacterales</taxon>
        <taxon>Enterobacteriaceae</taxon>
        <taxon>Escherichia</taxon>
    </lineage>
</organism>
<dbReference type="Pfam" id="PF00535">
    <property type="entry name" value="Glycos_transf_2"/>
    <property type="match status" value="1"/>
</dbReference>
<dbReference type="Pfam" id="PF13632">
    <property type="entry name" value="Glyco_trans_2_3"/>
    <property type="match status" value="1"/>
</dbReference>
<keyword evidence="3" id="KW-0808">Transferase</keyword>
<dbReference type="EMBL" id="AASFMQ010000084">
    <property type="protein sequence ID" value="EFB3618658.1"/>
    <property type="molecule type" value="Genomic_DNA"/>
</dbReference>
<feature type="domain" description="Glycosyltransferase 2-like" evidence="5">
    <location>
        <begin position="9"/>
        <end position="129"/>
    </location>
</feature>
<dbReference type="Gene3D" id="3.90.550.10">
    <property type="entry name" value="Spore Coat Polysaccharide Biosynthesis Protein SpsA, Chain A"/>
    <property type="match status" value="1"/>
</dbReference>
<evidence type="ECO:0000259" key="6">
    <source>
        <dbReference type="Pfam" id="PF13632"/>
    </source>
</evidence>
<evidence type="ECO:0000313" key="8">
    <source>
        <dbReference type="Proteomes" id="UP000543252"/>
    </source>
</evidence>
<accession>A0A8S7EPS0</accession>